<dbReference type="Gene3D" id="3.40.50.10110">
    <property type="entry name" value="DNA polymerase III subunit chi"/>
    <property type="match status" value="1"/>
</dbReference>
<dbReference type="Proteomes" id="UP000190092">
    <property type="component" value="Unassembled WGS sequence"/>
</dbReference>
<evidence type="ECO:0000313" key="1">
    <source>
        <dbReference type="EMBL" id="SJZ42634.1"/>
    </source>
</evidence>
<protein>
    <submittedName>
        <fullName evidence="1">DNA polymerase III, chi subunit</fullName>
    </submittedName>
</protein>
<dbReference type="InterPro" id="IPR007459">
    <property type="entry name" value="DNA_pol3_chi"/>
</dbReference>
<dbReference type="EMBL" id="FUWJ01000001">
    <property type="protein sequence ID" value="SJZ42634.1"/>
    <property type="molecule type" value="Genomic_DNA"/>
</dbReference>
<dbReference type="InterPro" id="IPR036768">
    <property type="entry name" value="PolIII_chi_sf"/>
</dbReference>
<dbReference type="RefSeq" id="WP_085932686.1">
    <property type="nucleotide sequence ID" value="NZ_FUWJ01000001.1"/>
</dbReference>
<dbReference type="SUPFAM" id="SSF102400">
    <property type="entry name" value="DNA polymerase III chi subunit"/>
    <property type="match status" value="1"/>
</dbReference>
<dbReference type="NCBIfam" id="NF004347">
    <property type="entry name" value="PRK05728.1-4"/>
    <property type="match status" value="1"/>
</dbReference>
<organism evidence="1 2">
    <name type="scientific">Enhydrobacter aerosaccus</name>
    <dbReference type="NCBI Taxonomy" id="225324"/>
    <lineage>
        <taxon>Bacteria</taxon>
        <taxon>Pseudomonadati</taxon>
        <taxon>Pseudomonadota</taxon>
        <taxon>Alphaproteobacteria</taxon>
        <taxon>Hyphomicrobiales</taxon>
        <taxon>Enhydrobacter</taxon>
    </lineage>
</organism>
<dbReference type="GO" id="GO:0006260">
    <property type="term" value="P:DNA replication"/>
    <property type="evidence" value="ECO:0007669"/>
    <property type="project" value="InterPro"/>
</dbReference>
<sequence length="150" mass="16983">MATEVNFYHLTRSSLEEALPRLLVKTLQAGERAVVMLGSPERVDVLNTHLWTYDPNGFLPHGSAKEGDADRQPIWLTHLDENPNGAGFLFVADHAHSDRLDSYKRCFELFDGRDDQAVAEARDRWKAYKAAGHTLVYWQQTATGGWEKKA</sequence>
<dbReference type="GO" id="GO:0003677">
    <property type="term" value="F:DNA binding"/>
    <property type="evidence" value="ECO:0007669"/>
    <property type="project" value="InterPro"/>
</dbReference>
<dbReference type="GO" id="GO:0003887">
    <property type="term" value="F:DNA-directed DNA polymerase activity"/>
    <property type="evidence" value="ECO:0007669"/>
    <property type="project" value="InterPro"/>
</dbReference>
<dbReference type="PANTHER" id="PTHR38767">
    <property type="entry name" value="DNA POLYMERASE III SUBUNIT CHI"/>
    <property type="match status" value="1"/>
</dbReference>
<name>A0A1T4KJQ6_9HYPH</name>
<gene>
    <name evidence="1" type="ORF">SAMN02745126_01011</name>
</gene>
<reference evidence="2" key="1">
    <citation type="submission" date="2017-02" db="EMBL/GenBank/DDBJ databases">
        <authorList>
            <person name="Varghese N."/>
            <person name="Submissions S."/>
        </authorList>
    </citation>
    <scope>NUCLEOTIDE SEQUENCE [LARGE SCALE GENOMIC DNA]</scope>
    <source>
        <strain evidence="2">ATCC 27094</strain>
    </source>
</reference>
<evidence type="ECO:0000313" key="2">
    <source>
        <dbReference type="Proteomes" id="UP000190092"/>
    </source>
</evidence>
<dbReference type="PANTHER" id="PTHR38767:SF1">
    <property type="entry name" value="DNA POLYMERASE III SUBUNIT CHI"/>
    <property type="match status" value="1"/>
</dbReference>
<keyword evidence="2" id="KW-1185">Reference proteome</keyword>
<dbReference type="Pfam" id="PF04364">
    <property type="entry name" value="DNA_pol3_chi"/>
    <property type="match status" value="1"/>
</dbReference>
<dbReference type="GO" id="GO:0032298">
    <property type="term" value="P:positive regulation of DNA-templated DNA replication initiation"/>
    <property type="evidence" value="ECO:0007669"/>
    <property type="project" value="TreeGrafter"/>
</dbReference>
<dbReference type="STRING" id="225324.SAMN02745126_01011"/>
<accession>A0A1T4KJQ6</accession>
<proteinExistence type="predicted"/>
<dbReference type="OrthoDB" id="9795973at2"/>
<dbReference type="AlphaFoldDB" id="A0A1T4KJQ6"/>